<evidence type="ECO:0000313" key="1">
    <source>
        <dbReference type="EMBL" id="MDT0622333.1"/>
    </source>
</evidence>
<dbReference type="Pfam" id="PF13489">
    <property type="entry name" value="Methyltransf_23"/>
    <property type="match status" value="1"/>
</dbReference>
<dbReference type="RefSeq" id="WP_311388173.1">
    <property type="nucleotide sequence ID" value="NZ_JAVRHU010000003.1"/>
</dbReference>
<dbReference type="SUPFAM" id="SSF53335">
    <property type="entry name" value="S-adenosyl-L-methionine-dependent methyltransferases"/>
    <property type="match status" value="1"/>
</dbReference>
<dbReference type="EC" id="2.1.1.-" evidence="1"/>
<dbReference type="Gene3D" id="3.40.50.150">
    <property type="entry name" value="Vaccinia Virus protein VP39"/>
    <property type="match status" value="1"/>
</dbReference>
<sequence length="236" mass="26436">MDDIIGIALLDYQNGRYSEDIKTFSSFDEEDTIPMPYLFRPFMAMPKLEQIALKKCSGKVLDIGCGSGSHSLYLQENGFVVTGLDKSSGAIKVCQQRGLINTVCSPILEYSGSQFDTLLLLMNGIGIAGSLDQLGNLLNHFKSLLKPNGQILLDSSNIIYMFEQDEDGGYWVPDNNNYYGEVVFQMGYKGLKGKSFKWLYLDFDTLQKYANIHGFHCKLVSDGEHFDYLAKLTLTP</sequence>
<proteinExistence type="predicted"/>
<accession>A0ABU3BJJ9</accession>
<comment type="caution">
    <text evidence="1">The sequence shown here is derived from an EMBL/GenBank/DDBJ whole genome shotgun (WGS) entry which is preliminary data.</text>
</comment>
<protein>
    <submittedName>
        <fullName evidence="1">Class I SAM-dependent methyltransferase</fullName>
        <ecNumber evidence="1">2.1.1.-</ecNumber>
    </submittedName>
</protein>
<dbReference type="GO" id="GO:0008168">
    <property type="term" value="F:methyltransferase activity"/>
    <property type="evidence" value="ECO:0007669"/>
    <property type="project" value="UniProtKB-KW"/>
</dbReference>
<dbReference type="GO" id="GO:0032259">
    <property type="term" value="P:methylation"/>
    <property type="evidence" value="ECO:0007669"/>
    <property type="project" value="UniProtKB-KW"/>
</dbReference>
<organism evidence="1 2">
    <name type="scientific">Croceitalea vernalis</name>
    <dbReference type="NCBI Taxonomy" id="3075599"/>
    <lineage>
        <taxon>Bacteria</taxon>
        <taxon>Pseudomonadati</taxon>
        <taxon>Bacteroidota</taxon>
        <taxon>Flavobacteriia</taxon>
        <taxon>Flavobacteriales</taxon>
        <taxon>Flavobacteriaceae</taxon>
        <taxon>Croceitalea</taxon>
    </lineage>
</organism>
<keyword evidence="1" id="KW-0489">Methyltransferase</keyword>
<keyword evidence="2" id="KW-1185">Reference proteome</keyword>
<name>A0ABU3BJJ9_9FLAO</name>
<keyword evidence="1" id="KW-0808">Transferase</keyword>
<dbReference type="Proteomes" id="UP001250662">
    <property type="component" value="Unassembled WGS sequence"/>
</dbReference>
<gene>
    <name evidence="1" type="ORF">RM520_11910</name>
</gene>
<dbReference type="InterPro" id="IPR029063">
    <property type="entry name" value="SAM-dependent_MTases_sf"/>
</dbReference>
<reference evidence="1 2" key="1">
    <citation type="submission" date="2023-09" db="EMBL/GenBank/DDBJ databases">
        <authorList>
            <person name="Rey-Velasco X."/>
        </authorList>
    </citation>
    <scope>NUCLEOTIDE SEQUENCE [LARGE SCALE GENOMIC DNA]</scope>
    <source>
        <strain evidence="1 2">P007</strain>
    </source>
</reference>
<dbReference type="EMBL" id="JAVRHU010000003">
    <property type="protein sequence ID" value="MDT0622333.1"/>
    <property type="molecule type" value="Genomic_DNA"/>
</dbReference>
<evidence type="ECO:0000313" key="2">
    <source>
        <dbReference type="Proteomes" id="UP001250662"/>
    </source>
</evidence>
<dbReference type="CDD" id="cd02440">
    <property type="entry name" value="AdoMet_MTases"/>
    <property type="match status" value="1"/>
</dbReference>